<keyword evidence="1" id="KW-0812">Transmembrane</keyword>
<sequence>MLVDVIMFFILFLSFLLVLGFIAWCDKRLKDD</sequence>
<comment type="caution">
    <text evidence="2">The sequence shown here is derived from an EMBL/GenBank/DDBJ whole genome shotgun (WGS) entry which is preliminary data.</text>
</comment>
<dbReference type="Proteomes" id="UP000004423">
    <property type="component" value="Unassembled WGS sequence"/>
</dbReference>
<gene>
    <name evidence="2" type="ORF">SCAZ3_01280</name>
</gene>
<feature type="transmembrane region" description="Helical" evidence="1">
    <location>
        <begin position="6"/>
        <end position="25"/>
    </location>
</feature>
<keyword evidence="1" id="KW-0472">Membrane</keyword>
<dbReference type="EMBL" id="AIDX01000001">
    <property type="protein sequence ID" value="EIQ81029.1"/>
    <property type="molecule type" value="Genomic_DNA"/>
</dbReference>
<dbReference type="AlphaFoldDB" id="A0AAV3FPW1"/>
<evidence type="ECO:0000313" key="2">
    <source>
        <dbReference type="EMBL" id="EIQ81029.1"/>
    </source>
</evidence>
<reference evidence="2 3" key="1">
    <citation type="journal article" date="2012" name="PLoS ONE">
        <title>Gene Repertoire Evolution of Streptococcus pyogenes Inferred from Phylogenomic Analysis with Streptococcus canis and Streptococcus dysgalactiae.</title>
        <authorList>
            <person name="Lefebure T."/>
            <person name="Richards V.P."/>
            <person name="Lang P."/>
            <person name="Pavinski-Bitar P."/>
            <person name="Stanhope M.J."/>
        </authorList>
    </citation>
    <scope>NUCLEOTIDE SEQUENCE [LARGE SCALE GENOMIC DNA]</scope>
    <source>
        <strain evidence="2 3">FSL Z3-227</strain>
    </source>
</reference>
<evidence type="ECO:0008006" key="4">
    <source>
        <dbReference type="Google" id="ProtNLM"/>
    </source>
</evidence>
<organism evidence="2 3">
    <name type="scientific">Streptococcus canis FSL Z3-227</name>
    <dbReference type="NCBI Taxonomy" id="482234"/>
    <lineage>
        <taxon>Bacteria</taxon>
        <taxon>Bacillati</taxon>
        <taxon>Bacillota</taxon>
        <taxon>Bacilli</taxon>
        <taxon>Lactobacillales</taxon>
        <taxon>Streptococcaceae</taxon>
        <taxon>Streptococcus</taxon>
    </lineage>
</organism>
<accession>A0AAV3FPW1</accession>
<keyword evidence="1" id="KW-1133">Transmembrane helix</keyword>
<evidence type="ECO:0000256" key="1">
    <source>
        <dbReference type="SAM" id="Phobius"/>
    </source>
</evidence>
<protein>
    <recommendedName>
        <fullName evidence="4">NADH dehydrogenase subunit 1</fullName>
    </recommendedName>
</protein>
<evidence type="ECO:0000313" key="3">
    <source>
        <dbReference type="Proteomes" id="UP000004423"/>
    </source>
</evidence>
<name>A0AAV3FPW1_STRCB</name>
<proteinExistence type="predicted"/>